<evidence type="ECO:0000313" key="4">
    <source>
        <dbReference type="EMBL" id="PJA20246.1"/>
    </source>
</evidence>
<dbReference type="Gene3D" id="3.10.50.40">
    <property type="match status" value="1"/>
</dbReference>
<evidence type="ECO:0000259" key="3">
    <source>
        <dbReference type="PROSITE" id="PS50198"/>
    </source>
</evidence>
<dbReference type="PANTHER" id="PTHR47245:SF2">
    <property type="entry name" value="PEPTIDYL-PROLYL CIS-TRANS ISOMERASE HP_0175-RELATED"/>
    <property type="match status" value="1"/>
</dbReference>
<dbReference type="AlphaFoldDB" id="A0A2M7W3T3"/>
<dbReference type="Gene3D" id="1.10.4030.10">
    <property type="entry name" value="Porin chaperone SurA, peptide-binding domain"/>
    <property type="match status" value="1"/>
</dbReference>
<dbReference type="InterPro" id="IPR000297">
    <property type="entry name" value="PPIase_PpiC"/>
</dbReference>
<name>A0A2M7W3T3_9BACT</name>
<organism evidence="4 5">
    <name type="scientific">Candidatus Berkelbacteria bacterium CG_4_10_14_0_2_um_filter_35_9_33_12</name>
    <dbReference type="NCBI Taxonomy" id="1974499"/>
    <lineage>
        <taxon>Bacteria</taxon>
        <taxon>Candidatus Berkelbacteria</taxon>
    </lineage>
</organism>
<evidence type="ECO:0000256" key="2">
    <source>
        <dbReference type="SAM" id="Phobius"/>
    </source>
</evidence>
<evidence type="ECO:0000313" key="5">
    <source>
        <dbReference type="Proteomes" id="UP000230137"/>
    </source>
</evidence>
<feature type="domain" description="PpiC" evidence="3">
    <location>
        <begin position="194"/>
        <end position="286"/>
    </location>
</feature>
<dbReference type="SUPFAM" id="SSF54534">
    <property type="entry name" value="FKBP-like"/>
    <property type="match status" value="1"/>
</dbReference>
<reference evidence="5" key="1">
    <citation type="submission" date="2017-09" db="EMBL/GenBank/DDBJ databases">
        <title>Depth-based differentiation of microbial function through sediment-hosted aquifers and enrichment of novel symbionts in the deep terrestrial subsurface.</title>
        <authorList>
            <person name="Probst A.J."/>
            <person name="Ladd B."/>
            <person name="Jarett J.K."/>
            <person name="Geller-Mcgrath D.E."/>
            <person name="Sieber C.M.K."/>
            <person name="Emerson J.B."/>
            <person name="Anantharaman K."/>
            <person name="Thomas B.C."/>
            <person name="Malmstrom R."/>
            <person name="Stieglmeier M."/>
            <person name="Klingl A."/>
            <person name="Woyke T."/>
            <person name="Ryan C.M."/>
            <person name="Banfield J.F."/>
        </authorList>
    </citation>
    <scope>NUCLEOTIDE SEQUENCE [LARGE SCALE GENOMIC DNA]</scope>
</reference>
<feature type="transmembrane region" description="Helical" evidence="2">
    <location>
        <begin position="32"/>
        <end position="56"/>
    </location>
</feature>
<comment type="caution">
    <text evidence="4">The sequence shown here is derived from an EMBL/GenBank/DDBJ whole genome shotgun (WGS) entry which is preliminary data.</text>
</comment>
<keyword evidence="1" id="KW-0413">Isomerase</keyword>
<dbReference type="InterPro" id="IPR027304">
    <property type="entry name" value="Trigger_fact/SurA_dom_sf"/>
</dbReference>
<dbReference type="SUPFAM" id="SSF109998">
    <property type="entry name" value="Triger factor/SurA peptide-binding domain-like"/>
    <property type="match status" value="1"/>
</dbReference>
<evidence type="ECO:0000256" key="1">
    <source>
        <dbReference type="PROSITE-ProRule" id="PRU00278"/>
    </source>
</evidence>
<dbReference type="Proteomes" id="UP000230137">
    <property type="component" value="Unassembled WGS sequence"/>
</dbReference>
<protein>
    <recommendedName>
        <fullName evidence="3">PpiC domain-containing protein</fullName>
    </recommendedName>
</protein>
<dbReference type="InterPro" id="IPR046357">
    <property type="entry name" value="PPIase_dom_sf"/>
</dbReference>
<accession>A0A2M7W3T3</accession>
<dbReference type="PROSITE" id="PS50198">
    <property type="entry name" value="PPIC_PPIASE_2"/>
    <property type="match status" value="1"/>
</dbReference>
<dbReference type="EMBL" id="PFQF01000032">
    <property type="protein sequence ID" value="PJA20246.1"/>
    <property type="molecule type" value="Genomic_DNA"/>
</dbReference>
<dbReference type="GO" id="GO:0003755">
    <property type="term" value="F:peptidyl-prolyl cis-trans isomerase activity"/>
    <property type="evidence" value="ECO:0007669"/>
    <property type="project" value="UniProtKB-KW"/>
</dbReference>
<keyword evidence="2" id="KW-0472">Membrane</keyword>
<keyword evidence="1" id="KW-0697">Rotamase</keyword>
<keyword evidence="2" id="KW-1133">Transmembrane helix</keyword>
<proteinExistence type="predicted"/>
<dbReference type="Pfam" id="PF00639">
    <property type="entry name" value="Rotamase"/>
    <property type="match status" value="1"/>
</dbReference>
<dbReference type="InterPro" id="IPR050245">
    <property type="entry name" value="PrsA_foldase"/>
</dbReference>
<keyword evidence="2" id="KW-0812">Transmembrane</keyword>
<dbReference type="PANTHER" id="PTHR47245">
    <property type="entry name" value="PEPTIDYLPROLYL ISOMERASE"/>
    <property type="match status" value="1"/>
</dbReference>
<gene>
    <name evidence="4" type="ORF">COX60_02255</name>
</gene>
<sequence length="312" mass="35480">MAKKYSHLLLPALKDWYKIVSQKKSVKISRNFILAFWVSVIIIYVISGIALAYAVYGQKKTTSFIKGVTKIYPFPAASVNGQIISVSSVLDQLIYAKNFFQITQQEIPPDVNIISKIIDQKISDAIVREQVAKYKIGITRDEVNSAMTSIIDKNGGKEEVEKIINGYYQMSLDDFKNNFLYINLLREKLDKEILKQVKIAHILISDKKTADSVNVQINEGKITFEEAVTKYSEDSESKGKNGELDYTSKGKLPEEIENEVFDKEKGAKISDPIKTSFGYHIVKIIDFKGNVDKSINEWLDELKKEAKIKKYL</sequence>